<proteinExistence type="predicted"/>
<dbReference type="InterPro" id="IPR035093">
    <property type="entry name" value="RelE/ParE_toxin_dom_sf"/>
</dbReference>
<reference evidence="1 2" key="1">
    <citation type="journal article" date="2016" name="Nat. Commun.">
        <title>Thousands of microbial genomes shed light on interconnected biogeochemical processes in an aquifer system.</title>
        <authorList>
            <person name="Anantharaman K."/>
            <person name="Brown C.T."/>
            <person name="Hug L.A."/>
            <person name="Sharon I."/>
            <person name="Castelle C.J."/>
            <person name="Probst A.J."/>
            <person name="Thomas B.C."/>
            <person name="Singh A."/>
            <person name="Wilkins M.J."/>
            <person name="Karaoz U."/>
            <person name="Brodie E.L."/>
            <person name="Williams K.H."/>
            <person name="Hubbard S.S."/>
            <person name="Banfield J.F."/>
        </authorList>
    </citation>
    <scope>NUCLEOTIDE SEQUENCE [LARGE SCALE GENOMIC DNA]</scope>
</reference>
<evidence type="ECO:0000313" key="1">
    <source>
        <dbReference type="EMBL" id="OHA03753.1"/>
    </source>
</evidence>
<evidence type="ECO:0008006" key="3">
    <source>
        <dbReference type="Google" id="ProtNLM"/>
    </source>
</evidence>
<dbReference type="Proteomes" id="UP000177177">
    <property type="component" value="Unassembled WGS sequence"/>
</dbReference>
<dbReference type="EMBL" id="MHQN01000013">
    <property type="protein sequence ID" value="OHA03753.1"/>
    <property type="molecule type" value="Genomic_DNA"/>
</dbReference>
<sequence>MKIIFHRDFHKRYEKMRPSEQKRTDERIRIFQQNRSHPILNNHTLSYPYEGCRSINITGDLRAVFREIAPDVIRFIIAGTHAELYE</sequence>
<dbReference type="AlphaFoldDB" id="A0A1G2KWH0"/>
<gene>
    <name evidence="1" type="ORF">A3C92_00130</name>
</gene>
<name>A0A1G2KWH0_9BACT</name>
<accession>A0A1G2KWH0</accession>
<comment type="caution">
    <text evidence="1">The sequence shown here is derived from an EMBL/GenBank/DDBJ whole genome shotgun (WGS) entry which is preliminary data.</text>
</comment>
<evidence type="ECO:0000313" key="2">
    <source>
        <dbReference type="Proteomes" id="UP000177177"/>
    </source>
</evidence>
<protein>
    <recommendedName>
        <fullName evidence="3">Plasmid stabilization protein</fullName>
    </recommendedName>
</protein>
<organism evidence="1 2">
    <name type="scientific">Candidatus Sungbacteria bacterium RIFCSPHIGHO2_02_FULL_53_17</name>
    <dbReference type="NCBI Taxonomy" id="1802275"/>
    <lineage>
        <taxon>Bacteria</taxon>
        <taxon>Candidatus Sungiibacteriota</taxon>
    </lineage>
</organism>
<dbReference type="Gene3D" id="3.30.2310.20">
    <property type="entry name" value="RelE-like"/>
    <property type="match status" value="1"/>
</dbReference>
<dbReference type="SUPFAM" id="SSF143011">
    <property type="entry name" value="RelE-like"/>
    <property type="match status" value="1"/>
</dbReference>